<keyword evidence="2" id="KW-1185">Reference proteome</keyword>
<dbReference type="AlphaFoldDB" id="A0A3P7NM43"/>
<reference evidence="1 2" key="1">
    <citation type="submission" date="2018-11" db="EMBL/GenBank/DDBJ databases">
        <authorList>
            <consortium name="Pathogen Informatics"/>
        </authorList>
    </citation>
    <scope>NUCLEOTIDE SEQUENCE [LARGE SCALE GENOMIC DNA]</scope>
</reference>
<name>A0A3P7NM43_DIBLA</name>
<accession>A0A3P7NM43</accession>
<evidence type="ECO:0000313" key="1">
    <source>
        <dbReference type="EMBL" id="VDN10379.1"/>
    </source>
</evidence>
<dbReference type="EMBL" id="UYRU01049032">
    <property type="protein sequence ID" value="VDN10379.1"/>
    <property type="molecule type" value="Genomic_DNA"/>
</dbReference>
<evidence type="ECO:0000313" key="2">
    <source>
        <dbReference type="Proteomes" id="UP000281553"/>
    </source>
</evidence>
<protein>
    <submittedName>
        <fullName evidence="1">Uncharacterized protein</fullName>
    </submittedName>
</protein>
<dbReference type="Proteomes" id="UP000281553">
    <property type="component" value="Unassembled WGS sequence"/>
</dbReference>
<proteinExistence type="predicted"/>
<organism evidence="1 2">
    <name type="scientific">Dibothriocephalus latus</name>
    <name type="common">Fish tapeworm</name>
    <name type="synonym">Diphyllobothrium latum</name>
    <dbReference type="NCBI Taxonomy" id="60516"/>
    <lineage>
        <taxon>Eukaryota</taxon>
        <taxon>Metazoa</taxon>
        <taxon>Spiralia</taxon>
        <taxon>Lophotrochozoa</taxon>
        <taxon>Platyhelminthes</taxon>
        <taxon>Cestoda</taxon>
        <taxon>Eucestoda</taxon>
        <taxon>Diphyllobothriidea</taxon>
        <taxon>Diphyllobothriidae</taxon>
        <taxon>Dibothriocephalus</taxon>
    </lineage>
</organism>
<sequence>MALKTQFRESKRLQIPKLLQPTVLLFFIFSNACHIKTTQPSELLCPTAYTIHAFAKRLLHSLHSLKSEATFEQKFITSFEMTIHTPTTIEVCWFLKADGQCIVGDIKCSLTFSSVTAKYSAKELNAPSALFYPKLIYEFNLGNINAEALLVVEHGFISGPNVQLKHLHFPKLGVVVIRTLPLRE</sequence>
<gene>
    <name evidence="1" type="ORF">DILT_LOCUS6210</name>
</gene>